<sequence length="278" mass="30808">WFLTLPLDEQGLLIQAARDEFLVMLLDRVGECMLAAEDGKHIEGALKDSPYTFVPQQQKMAAFNAQVTNELKMAASPFYEPAVAYFTGITDKNEWQSLAMQGIADVAIRLANHGGETIDLIATLPRLPEEPWHAVSGFLEHAEPVAGLVEVFAHRLSTELYEKNPDIKLVCTCLRAASNSPATGLVDSMVKRVLKHPCSQNIEVLATITGRIWRVLKQEAICQLFQEQLARNDAGQEGFNQLIVDVLYLPGMRLHIMKALRAPQRSAELSIAVGKLFS</sequence>
<name>A0A0F9V521_9ZZZZ</name>
<organism evidence="1">
    <name type="scientific">marine sediment metagenome</name>
    <dbReference type="NCBI Taxonomy" id="412755"/>
    <lineage>
        <taxon>unclassified sequences</taxon>
        <taxon>metagenomes</taxon>
        <taxon>ecological metagenomes</taxon>
    </lineage>
</organism>
<accession>A0A0F9V521</accession>
<reference evidence="1" key="1">
    <citation type="journal article" date="2015" name="Nature">
        <title>Complex archaea that bridge the gap between prokaryotes and eukaryotes.</title>
        <authorList>
            <person name="Spang A."/>
            <person name="Saw J.H."/>
            <person name="Jorgensen S.L."/>
            <person name="Zaremba-Niedzwiedzka K."/>
            <person name="Martijn J."/>
            <person name="Lind A.E."/>
            <person name="van Eijk R."/>
            <person name="Schleper C."/>
            <person name="Guy L."/>
            <person name="Ettema T.J."/>
        </authorList>
    </citation>
    <scope>NUCLEOTIDE SEQUENCE</scope>
</reference>
<dbReference type="EMBL" id="LAZR01000676">
    <property type="protein sequence ID" value="KKN60983.1"/>
    <property type="molecule type" value="Genomic_DNA"/>
</dbReference>
<protein>
    <submittedName>
        <fullName evidence="1">Uncharacterized protein</fullName>
    </submittedName>
</protein>
<evidence type="ECO:0000313" key="1">
    <source>
        <dbReference type="EMBL" id="KKN60983.1"/>
    </source>
</evidence>
<proteinExistence type="predicted"/>
<gene>
    <name evidence="1" type="ORF">LCGC14_0526730</name>
</gene>
<feature type="non-terminal residue" evidence="1">
    <location>
        <position position="1"/>
    </location>
</feature>
<comment type="caution">
    <text evidence="1">The sequence shown here is derived from an EMBL/GenBank/DDBJ whole genome shotgun (WGS) entry which is preliminary data.</text>
</comment>
<dbReference type="InterPro" id="IPR021936">
    <property type="entry name" value="DUF3549"/>
</dbReference>
<dbReference type="Pfam" id="PF12069">
    <property type="entry name" value="DUF3549"/>
    <property type="match status" value="1"/>
</dbReference>
<dbReference type="AlphaFoldDB" id="A0A0F9V521"/>